<dbReference type="EMBL" id="QMDW01000014">
    <property type="protein sequence ID" value="RJX48955.1"/>
    <property type="molecule type" value="Genomic_DNA"/>
</dbReference>
<dbReference type="AlphaFoldDB" id="A0A3A6Q9X2"/>
<dbReference type="InterPro" id="IPR055542">
    <property type="entry name" value="DUF7118"/>
</dbReference>
<keyword evidence="4" id="KW-1185">Reference proteome</keyword>
<feature type="coiled-coil region" evidence="1">
    <location>
        <begin position="110"/>
        <end position="164"/>
    </location>
</feature>
<evidence type="ECO:0000313" key="4">
    <source>
        <dbReference type="Proteomes" id="UP000281564"/>
    </source>
</evidence>
<dbReference type="Pfam" id="PF23432">
    <property type="entry name" value="DUF7118"/>
    <property type="match status" value="1"/>
</dbReference>
<feature type="compositionally biased region" description="Low complexity" evidence="2">
    <location>
        <begin position="325"/>
        <end position="337"/>
    </location>
</feature>
<dbReference type="OrthoDB" id="204360at2157"/>
<keyword evidence="1" id="KW-0175">Coiled coil</keyword>
<name>A0A3A6Q9X2_9EURY</name>
<accession>A0A3A6Q9X2</accession>
<comment type="caution">
    <text evidence="3">The sequence shown here is derived from an EMBL/GenBank/DDBJ whole genome shotgun (WGS) entry which is preliminary data.</text>
</comment>
<sequence length="405" mass="44432">MVDSAAQSSPPDVVDDLRAAADRVAAAEAAIDEHGETSVEAAADAYRNATRLLDSYEDSATGTGDFTAYLQFQTEILELVDALSDDTFAADAFQRVSDRLDKRRLNESDFEFAREEIEAAGEAVAMLEEREAAIDAYRAARGDADERLAELREEADRLRDLQRLADVDLAVSTEPLRERVDAYNTAVRTGFERFRETRPARELCTLLSDAADRPLVGVDRPPRDLLEYIDSKPAGTEPLAELVEYADYSPSKLEHYVDDPGALRTSVAVHQTYLDRLDAAAFCVGWPPAEAATLRARLDEVAPFVRRLESALTDDDSGDDESSNAATDDAGDAADATAIEAPRRRLARFTRRDNYERLREVAVAEAELTDDEYDRVANGAVDDDLAAVTDAISEIEAALDETARA</sequence>
<evidence type="ECO:0000256" key="2">
    <source>
        <dbReference type="SAM" id="MobiDB-lite"/>
    </source>
</evidence>
<evidence type="ECO:0000256" key="1">
    <source>
        <dbReference type="SAM" id="Coils"/>
    </source>
</evidence>
<gene>
    <name evidence="3" type="ORF">DP106_10480</name>
</gene>
<reference evidence="3 4" key="1">
    <citation type="submission" date="2018-06" db="EMBL/GenBank/DDBJ databases">
        <title>Halonotius sp. F13-13 a new haloarchaeeon isolated from a solar saltern from Isla Cristina, Huelva, Spain.</title>
        <authorList>
            <person name="Duran-Viseras A."/>
            <person name="Sanchez-Porro C."/>
            <person name="Ventosa A."/>
        </authorList>
    </citation>
    <scope>NUCLEOTIDE SEQUENCE [LARGE SCALE GENOMIC DNA]</scope>
    <source>
        <strain evidence="3 4">CECT 7525</strain>
    </source>
</reference>
<proteinExistence type="predicted"/>
<evidence type="ECO:0000313" key="3">
    <source>
        <dbReference type="EMBL" id="RJX48955.1"/>
    </source>
</evidence>
<feature type="compositionally biased region" description="Acidic residues" evidence="2">
    <location>
        <begin position="312"/>
        <end position="322"/>
    </location>
</feature>
<organism evidence="3 4">
    <name type="scientific">Halonotius pteroides</name>
    <dbReference type="NCBI Taxonomy" id="268735"/>
    <lineage>
        <taxon>Archaea</taxon>
        <taxon>Methanobacteriati</taxon>
        <taxon>Methanobacteriota</taxon>
        <taxon>Stenosarchaea group</taxon>
        <taxon>Halobacteria</taxon>
        <taxon>Halobacteriales</taxon>
        <taxon>Haloferacaceae</taxon>
        <taxon>Halonotius</taxon>
    </lineage>
</organism>
<dbReference type="Proteomes" id="UP000281564">
    <property type="component" value="Unassembled WGS sequence"/>
</dbReference>
<feature type="region of interest" description="Disordered" evidence="2">
    <location>
        <begin position="312"/>
        <end position="337"/>
    </location>
</feature>
<protein>
    <submittedName>
        <fullName evidence="3">Uncharacterized protein</fullName>
    </submittedName>
</protein>
<dbReference type="RefSeq" id="WP_120085177.1">
    <property type="nucleotide sequence ID" value="NZ_QMDW01000014.1"/>
</dbReference>